<evidence type="ECO:0000313" key="7">
    <source>
        <dbReference type="Proteomes" id="UP000193944"/>
    </source>
</evidence>
<keyword evidence="3" id="KW-0378">Hydrolase</keyword>
<keyword evidence="2" id="KW-0677">Repeat</keyword>
<feature type="domain" description="CBM10" evidence="5">
    <location>
        <begin position="547"/>
        <end position="587"/>
    </location>
</feature>
<evidence type="ECO:0000256" key="1">
    <source>
        <dbReference type="ARBA" id="ARBA00022729"/>
    </source>
</evidence>
<dbReference type="AlphaFoldDB" id="A0A1Y1XN03"/>
<evidence type="ECO:0000256" key="2">
    <source>
        <dbReference type="ARBA" id="ARBA00022737"/>
    </source>
</evidence>
<dbReference type="OrthoDB" id="10267127at2759"/>
<dbReference type="Proteomes" id="UP000193944">
    <property type="component" value="Unassembled WGS sequence"/>
</dbReference>
<evidence type="ECO:0000259" key="5">
    <source>
        <dbReference type="PROSITE" id="PS51763"/>
    </source>
</evidence>
<keyword evidence="1 4" id="KW-0732">Signal</keyword>
<dbReference type="PANTHER" id="PTHR40050">
    <property type="entry name" value="INNER SPORE COAT PROTEIN H"/>
    <property type="match status" value="1"/>
</dbReference>
<dbReference type="Pfam" id="PF08757">
    <property type="entry name" value="CotH"/>
    <property type="match status" value="1"/>
</dbReference>
<dbReference type="GO" id="GO:0016787">
    <property type="term" value="F:hydrolase activity"/>
    <property type="evidence" value="ECO:0007669"/>
    <property type="project" value="UniProtKB-KW"/>
</dbReference>
<protein>
    <recommendedName>
        <fullName evidence="5">CBM10 domain-containing protein</fullName>
    </recommendedName>
</protein>
<sequence length="638" mass="73884">MFSIFLLVVFLVWQVTATTTFIEKGKRAEIFELTDNEVPVFRLTLPEDQFKVVIENLQSEKMSFSQVMNFDFNDLNSTDPDAKGNDLFATETNDIKIKEGTLVVELNGQKKTFKKITFSAGGSSARTYGRQGFNLKIRGKDKLFGRSQFRIRSDARDATTMRSKLACDIHNRLGLVSISANYMQLYINDEYLGFYILMDSPKLPWIEEIYGEKDTPNLYKCKAGGHFLSEETCAVRCENENDDITDKTEWIKFLRALDNAKTPEDIEKVLEVDQFLYEVAYEYLSGAWDHLIRSGHNYSLYKQKSNGKWIIYYYDFDADFGQDIVSIEFGQFNPNPDKNFPNYTYQQWFNVPMNVLNILIFNDPTRFENIIRKIVTDTFNPATLFPHIDEIKKFIQPYIKQIKTPKEDGTLPGVLNKLNPVDYSYAEWDANSEFTTINNEPINGSAYGLKYWILARYRAVCKHLSIECDPIYMNEDYEYPIDKNVEGEINLNLFDGIDFEKVFGGMNNNFQVPSNSTTVVDPEPAQTTIISEPAQTTTISEPTQKYKCWAELAGYPCCSERIKIVYEHDEFGDWGYDYSIKQWCGLTPYSEKIHDEICWSEVFGYPCCESCYVFETDDYGKWGYENNHWCGIQSYCSA</sequence>
<feature type="domain" description="CBM10" evidence="5">
    <location>
        <begin position="597"/>
        <end position="633"/>
    </location>
</feature>
<dbReference type="Pfam" id="PF02013">
    <property type="entry name" value="CBM_10"/>
    <property type="match status" value="2"/>
</dbReference>
<evidence type="ECO:0000313" key="6">
    <source>
        <dbReference type="EMBL" id="ORX87118.1"/>
    </source>
</evidence>
<reference evidence="6 7" key="1">
    <citation type="submission" date="2016-08" db="EMBL/GenBank/DDBJ databases">
        <title>A Parts List for Fungal Cellulosomes Revealed by Comparative Genomics.</title>
        <authorList>
            <consortium name="DOE Joint Genome Institute"/>
            <person name="Haitjema C.H."/>
            <person name="Gilmore S.P."/>
            <person name="Henske J.K."/>
            <person name="Solomon K.V."/>
            <person name="De Groot R."/>
            <person name="Kuo A."/>
            <person name="Mondo S.J."/>
            <person name="Salamov A.A."/>
            <person name="Labutti K."/>
            <person name="Zhao Z."/>
            <person name="Chiniquy J."/>
            <person name="Barry K."/>
            <person name="Brewer H.M."/>
            <person name="Purvine S.O."/>
            <person name="Wright A.T."/>
            <person name="Boxma B."/>
            <person name="Van Alen T."/>
            <person name="Hackstein J.H."/>
            <person name="Baker S.E."/>
            <person name="Grigoriev I.V."/>
            <person name="O'Malley M.A."/>
        </authorList>
    </citation>
    <scope>NUCLEOTIDE SEQUENCE [LARGE SCALE GENOMIC DNA]</scope>
    <source>
        <strain evidence="6 7">S4</strain>
    </source>
</reference>
<keyword evidence="7" id="KW-1185">Reference proteome</keyword>
<dbReference type="InterPro" id="IPR009034">
    <property type="entry name" value="Dockerin_dom_fun_sf"/>
</dbReference>
<dbReference type="SUPFAM" id="SSF64571">
    <property type="entry name" value="Cellulose docking domain, dockering"/>
    <property type="match status" value="2"/>
</dbReference>
<evidence type="ECO:0000256" key="4">
    <source>
        <dbReference type="SAM" id="SignalP"/>
    </source>
</evidence>
<organism evidence="6 7">
    <name type="scientific">Anaeromyces robustus</name>
    <dbReference type="NCBI Taxonomy" id="1754192"/>
    <lineage>
        <taxon>Eukaryota</taxon>
        <taxon>Fungi</taxon>
        <taxon>Fungi incertae sedis</taxon>
        <taxon>Chytridiomycota</taxon>
        <taxon>Chytridiomycota incertae sedis</taxon>
        <taxon>Neocallimastigomycetes</taxon>
        <taxon>Neocallimastigales</taxon>
        <taxon>Neocallimastigaceae</taxon>
        <taxon>Anaeromyces</taxon>
    </lineage>
</organism>
<dbReference type="Gene3D" id="3.90.1220.10">
    <property type="entry name" value="Cellulose docking domain, dockering"/>
    <property type="match status" value="2"/>
</dbReference>
<feature type="signal peptide" evidence="4">
    <location>
        <begin position="1"/>
        <end position="17"/>
    </location>
</feature>
<dbReference type="STRING" id="1754192.A0A1Y1XN03"/>
<dbReference type="InterPro" id="IPR014867">
    <property type="entry name" value="Spore_coat_CotH_CotH2/3/7"/>
</dbReference>
<evidence type="ECO:0000256" key="3">
    <source>
        <dbReference type="ARBA" id="ARBA00022801"/>
    </source>
</evidence>
<name>A0A1Y1XN03_9FUNG</name>
<dbReference type="PANTHER" id="PTHR40050:SF1">
    <property type="entry name" value="INNER SPORE COAT PROTEIN H"/>
    <property type="match status" value="1"/>
</dbReference>
<accession>A0A1Y1XN03</accession>
<feature type="chain" id="PRO_5012937473" description="CBM10 domain-containing protein" evidence="4">
    <location>
        <begin position="18"/>
        <end position="638"/>
    </location>
</feature>
<dbReference type="PROSITE" id="PS51763">
    <property type="entry name" value="CBM10"/>
    <property type="match status" value="2"/>
</dbReference>
<reference evidence="6 7" key="2">
    <citation type="submission" date="2016-08" db="EMBL/GenBank/DDBJ databases">
        <title>Pervasive Adenine N6-methylation of Active Genes in Fungi.</title>
        <authorList>
            <consortium name="DOE Joint Genome Institute"/>
            <person name="Mondo S.J."/>
            <person name="Dannebaum R.O."/>
            <person name="Kuo R.C."/>
            <person name="Labutti K."/>
            <person name="Haridas S."/>
            <person name="Kuo A."/>
            <person name="Salamov A."/>
            <person name="Ahrendt S.R."/>
            <person name="Lipzen A."/>
            <person name="Sullivan W."/>
            <person name="Andreopoulos W.B."/>
            <person name="Clum A."/>
            <person name="Lindquist E."/>
            <person name="Daum C."/>
            <person name="Ramamoorthy G.K."/>
            <person name="Gryganskyi A."/>
            <person name="Culley D."/>
            <person name="Magnuson J.K."/>
            <person name="James T.Y."/>
            <person name="O'Malley M.A."/>
            <person name="Stajich J.E."/>
            <person name="Spatafora J.W."/>
            <person name="Visel A."/>
            <person name="Grigoriev I.V."/>
        </authorList>
    </citation>
    <scope>NUCLEOTIDE SEQUENCE [LARGE SCALE GENOMIC DNA]</scope>
    <source>
        <strain evidence="6 7">S4</strain>
    </source>
</reference>
<dbReference type="EMBL" id="MCFG01000012">
    <property type="protein sequence ID" value="ORX87118.1"/>
    <property type="molecule type" value="Genomic_DNA"/>
</dbReference>
<comment type="caution">
    <text evidence="6">The sequence shown here is derived from an EMBL/GenBank/DDBJ whole genome shotgun (WGS) entry which is preliminary data.</text>
</comment>
<proteinExistence type="predicted"/>
<gene>
    <name evidence="6" type="ORF">BCR32DRAFT_274749</name>
</gene>
<dbReference type="InterPro" id="IPR002883">
    <property type="entry name" value="CBM10/Dockerin_dom"/>
</dbReference>